<dbReference type="InterPro" id="IPR009784">
    <property type="entry name" value="DUF1349"/>
</dbReference>
<dbReference type="Pfam" id="PF07081">
    <property type="entry name" value="DUF1349"/>
    <property type="match status" value="1"/>
</dbReference>
<name>A0ABY0UTQ2_PSECE</name>
<evidence type="ECO:0000313" key="1">
    <source>
        <dbReference type="EMBL" id="SDT16350.1"/>
    </source>
</evidence>
<dbReference type="InterPro" id="IPR013320">
    <property type="entry name" value="ConA-like_dom_sf"/>
</dbReference>
<gene>
    <name evidence="1" type="ORF">SAMN04490182_3479</name>
</gene>
<evidence type="ECO:0000313" key="2">
    <source>
        <dbReference type="Proteomes" id="UP000199576"/>
    </source>
</evidence>
<proteinExistence type="predicted"/>
<dbReference type="SUPFAM" id="SSF49899">
    <property type="entry name" value="Concanavalin A-like lectins/glucanases"/>
    <property type="match status" value="1"/>
</dbReference>
<reference evidence="1 2" key="1">
    <citation type="submission" date="2016-10" db="EMBL/GenBank/DDBJ databases">
        <authorList>
            <person name="Varghese N."/>
            <person name="Submissions S."/>
        </authorList>
    </citation>
    <scope>NUCLEOTIDE SEQUENCE [LARGE SCALE GENOMIC DNA]</scope>
    <source>
        <strain evidence="1 2">BS2981</strain>
    </source>
</reference>
<accession>A0ABY0UTQ2</accession>
<keyword evidence="2" id="KW-1185">Reference proteome</keyword>
<dbReference type="PANTHER" id="PTHR35332:SF2">
    <property type="entry name" value="REGULATION OF ENOLASE PROTEIN 1"/>
    <property type="match status" value="1"/>
</dbReference>
<dbReference type="Gene3D" id="2.60.120.200">
    <property type="match status" value="1"/>
</dbReference>
<organism evidence="1 2">
    <name type="scientific">Pseudomonas cedrina</name>
    <dbReference type="NCBI Taxonomy" id="651740"/>
    <lineage>
        <taxon>Bacteria</taxon>
        <taxon>Pseudomonadati</taxon>
        <taxon>Pseudomonadota</taxon>
        <taxon>Gammaproteobacteria</taxon>
        <taxon>Pseudomonadales</taxon>
        <taxon>Pseudomonadaceae</taxon>
        <taxon>Pseudomonas</taxon>
    </lineage>
</organism>
<protein>
    <recommendedName>
        <fullName evidence="3">Regulation of enolase 1</fullName>
    </recommendedName>
</protein>
<evidence type="ECO:0008006" key="3">
    <source>
        <dbReference type="Google" id="ProtNLM"/>
    </source>
</evidence>
<sequence length="258" mass="29106">MAIVLAPAFYAAWVGHTYSALNTLRLPSIQCAEITGLHSRIQLNNRGGKRVGKKQIAEVGQNVETSIWQAAKWLNKPSLCQTYPDHSLEVFTDLQTDFWRETHYGFVRDSGHFLGFETTGGFTAQVRINAEFHELYDQAGIMVRLNEQTWLKAGIEYNDGRPMISSVLTQGKSDWATGCFAGDPNDFWLRLTVSDGVLRLQYSTEGMTWPLLRLAPFPEAQSYTVGPMCCTPQRQGLRVRFSEWSLSQPLGRDLHDLS</sequence>
<dbReference type="PANTHER" id="PTHR35332">
    <property type="entry name" value="REGULATION OF ENOLASE PROTEIN 1"/>
    <property type="match status" value="1"/>
</dbReference>
<dbReference type="EMBL" id="LT629753">
    <property type="protein sequence ID" value="SDT16350.1"/>
    <property type="molecule type" value="Genomic_DNA"/>
</dbReference>
<dbReference type="Proteomes" id="UP000199576">
    <property type="component" value="Chromosome I"/>
</dbReference>